<organism evidence="1">
    <name type="scientific">marine metagenome</name>
    <dbReference type="NCBI Taxonomy" id="408172"/>
    <lineage>
        <taxon>unclassified sequences</taxon>
        <taxon>metagenomes</taxon>
        <taxon>ecological metagenomes</taxon>
    </lineage>
</organism>
<gene>
    <name evidence="1" type="ORF">METZ01_LOCUS149797</name>
</gene>
<sequence length="100" mass="11218">MRNHCRFTVKRFRVDHVTGFAVRCRSVAAANPAGSRLERGTPMPVVKESYESEQEAQIAAAKLQAYTDEYEGKRRPTKRCKRRRAACLANYSGLNGKANG</sequence>
<accession>A0A382A7L1</accession>
<evidence type="ECO:0000313" key="1">
    <source>
        <dbReference type="EMBL" id="SVA96943.1"/>
    </source>
</evidence>
<reference evidence="1" key="1">
    <citation type="submission" date="2018-05" db="EMBL/GenBank/DDBJ databases">
        <authorList>
            <person name="Lanie J.A."/>
            <person name="Ng W.-L."/>
            <person name="Kazmierczak K.M."/>
            <person name="Andrzejewski T.M."/>
            <person name="Davidsen T.M."/>
            <person name="Wayne K.J."/>
            <person name="Tettelin H."/>
            <person name="Glass J.I."/>
            <person name="Rusch D."/>
            <person name="Podicherti R."/>
            <person name="Tsui H.-C.T."/>
            <person name="Winkler M.E."/>
        </authorList>
    </citation>
    <scope>NUCLEOTIDE SEQUENCE</scope>
</reference>
<protein>
    <submittedName>
        <fullName evidence="1">Uncharacterized protein</fullName>
    </submittedName>
</protein>
<dbReference type="AlphaFoldDB" id="A0A382A7L1"/>
<dbReference type="EMBL" id="UINC01024046">
    <property type="protein sequence ID" value="SVA96943.1"/>
    <property type="molecule type" value="Genomic_DNA"/>
</dbReference>
<name>A0A382A7L1_9ZZZZ</name>
<proteinExistence type="predicted"/>